<evidence type="ECO:0000256" key="3">
    <source>
        <dbReference type="ARBA" id="ARBA00023001"/>
    </source>
</evidence>
<evidence type="ECO:0000256" key="1">
    <source>
        <dbReference type="ARBA" id="ARBA00005641"/>
    </source>
</evidence>
<dbReference type="GO" id="GO:0030245">
    <property type="term" value="P:cellulose catabolic process"/>
    <property type="evidence" value="ECO:0007669"/>
    <property type="project" value="UniProtKB-KW"/>
</dbReference>
<keyword evidence="5 7" id="KW-0326">Glycosidase</keyword>
<dbReference type="InterPro" id="IPR001547">
    <property type="entry name" value="Glyco_hydro_5"/>
</dbReference>
<feature type="domain" description="BACON" evidence="9">
    <location>
        <begin position="63"/>
        <end position="120"/>
    </location>
</feature>
<dbReference type="PANTHER" id="PTHR31297">
    <property type="entry name" value="GLUCAN ENDO-1,6-BETA-GLUCOSIDASE B"/>
    <property type="match status" value="1"/>
</dbReference>
<protein>
    <recommendedName>
        <fullName evidence="12">Glycosyl hydrolase family 5</fullName>
    </recommendedName>
</protein>
<dbReference type="Pfam" id="PF00150">
    <property type="entry name" value="Cellulase"/>
    <property type="match status" value="1"/>
</dbReference>
<dbReference type="GO" id="GO:0008422">
    <property type="term" value="F:beta-glucosidase activity"/>
    <property type="evidence" value="ECO:0007669"/>
    <property type="project" value="TreeGrafter"/>
</dbReference>
<evidence type="ECO:0008006" key="12">
    <source>
        <dbReference type="Google" id="ProtNLM"/>
    </source>
</evidence>
<evidence type="ECO:0000256" key="5">
    <source>
        <dbReference type="ARBA" id="ARBA00023295"/>
    </source>
</evidence>
<reference evidence="10 11" key="1">
    <citation type="journal article" date="2017" name="Int. J. Syst. Evol. Microbiol.">
        <title>Mucilaginibacterpsychrotolerans sp. nov., isolated from peatlands.</title>
        <authorList>
            <person name="Deng Y."/>
            <person name="Shen L."/>
            <person name="Xu B."/>
            <person name="Liu Y."/>
            <person name="Gu Z."/>
            <person name="Liu H."/>
            <person name="Zhou Y."/>
        </authorList>
    </citation>
    <scope>NUCLEOTIDE SEQUENCE [LARGE SCALE GENOMIC DNA]</scope>
    <source>
        <strain evidence="10 11">NH7-4</strain>
    </source>
</reference>
<evidence type="ECO:0000313" key="10">
    <source>
        <dbReference type="EMBL" id="TFF38520.1"/>
    </source>
</evidence>
<accession>A0A4Y8SIP8</accession>
<keyword evidence="3" id="KW-0136">Cellulose degradation</keyword>
<dbReference type="EMBL" id="SOZE01000006">
    <property type="protein sequence ID" value="TFF38520.1"/>
    <property type="molecule type" value="Genomic_DNA"/>
</dbReference>
<keyword evidence="6" id="KW-0624">Polysaccharide degradation</keyword>
<dbReference type="Gene3D" id="3.20.20.80">
    <property type="entry name" value="Glycosidases"/>
    <property type="match status" value="1"/>
</dbReference>
<evidence type="ECO:0000313" key="11">
    <source>
        <dbReference type="Proteomes" id="UP000297540"/>
    </source>
</evidence>
<evidence type="ECO:0000256" key="2">
    <source>
        <dbReference type="ARBA" id="ARBA00022801"/>
    </source>
</evidence>
<dbReference type="Gene3D" id="2.60.40.10">
    <property type="entry name" value="Immunoglobulins"/>
    <property type="match status" value="1"/>
</dbReference>
<sequence>MKIIKMKMETAYWVVGIAIAMIVAVSCKKNDKVIPQLTLGNITDTIPEGGGTVPLAFSANASWSVDTTGIGWLHLSPTSGNGGDATIEFKAAANSTGARRSVLLTIASGNGQSRRITVLQDAIIYPSYNVSPKAPDATGMGSTAAQLAAKMTMGWNIYNTLDAPGWETGWGNPKVTQQLIDLVKSTGMNAIRIPCTWSNHIINNRTSEIDPLWLARVKEVVQYCINDNMYVILNTHHEGYVDCTVTGAKQDTVNAKHKAIWQQIATSMRDFDEHLIFASANEPNANDVPTTNTLMRYHQSFVDAVRSTGGKNTYRTIVIQSPSTSLDLLTSYLDPANVYKPATLPTDPTPQKMMVEFHYYSPPQFCILGGYGSTTPYDASWGKELYFWGKDFHTTNPLFLDRNCVASTEESYMDNAFKAVKTKFSDKGIPVVMGEFDIQYHAQRLTGYPADSVLALRSGWHYYAYITKQAKAHGVIPFLWASGIFQRPNTGAPAYIGDQNALDSLKKGAGF</sequence>
<evidence type="ECO:0000256" key="6">
    <source>
        <dbReference type="ARBA" id="ARBA00023326"/>
    </source>
</evidence>
<evidence type="ECO:0000256" key="4">
    <source>
        <dbReference type="ARBA" id="ARBA00023277"/>
    </source>
</evidence>
<organism evidence="10 11">
    <name type="scientific">Mucilaginibacter psychrotolerans</name>
    <dbReference type="NCBI Taxonomy" id="1524096"/>
    <lineage>
        <taxon>Bacteria</taxon>
        <taxon>Pseudomonadati</taxon>
        <taxon>Bacteroidota</taxon>
        <taxon>Sphingobacteriia</taxon>
        <taxon>Sphingobacteriales</taxon>
        <taxon>Sphingobacteriaceae</taxon>
        <taxon>Mucilaginibacter</taxon>
    </lineage>
</organism>
<dbReference type="AlphaFoldDB" id="A0A4Y8SIP8"/>
<dbReference type="OrthoDB" id="9800955at2"/>
<keyword evidence="11" id="KW-1185">Reference proteome</keyword>
<keyword evidence="4" id="KW-0119">Carbohydrate metabolism</keyword>
<feature type="domain" description="Glycoside hydrolase family 5" evidence="8">
    <location>
        <begin position="163"/>
        <end position="481"/>
    </location>
</feature>
<dbReference type="GO" id="GO:0005576">
    <property type="term" value="C:extracellular region"/>
    <property type="evidence" value="ECO:0007669"/>
    <property type="project" value="TreeGrafter"/>
</dbReference>
<dbReference type="CDD" id="cd14948">
    <property type="entry name" value="BACON"/>
    <property type="match status" value="1"/>
</dbReference>
<evidence type="ECO:0000259" key="8">
    <source>
        <dbReference type="Pfam" id="PF00150"/>
    </source>
</evidence>
<dbReference type="InterPro" id="IPR013783">
    <property type="entry name" value="Ig-like_fold"/>
</dbReference>
<proteinExistence type="inferred from homology"/>
<dbReference type="PANTHER" id="PTHR31297:SF41">
    <property type="entry name" value="ENDOGLUCANASE, PUTATIVE (AFU_ORTHOLOGUE AFUA_5G01830)-RELATED"/>
    <property type="match status" value="1"/>
</dbReference>
<dbReference type="Pfam" id="PF13004">
    <property type="entry name" value="BACON"/>
    <property type="match status" value="1"/>
</dbReference>
<dbReference type="Proteomes" id="UP000297540">
    <property type="component" value="Unassembled WGS sequence"/>
</dbReference>
<dbReference type="PROSITE" id="PS51257">
    <property type="entry name" value="PROKAR_LIPOPROTEIN"/>
    <property type="match status" value="1"/>
</dbReference>
<comment type="caution">
    <text evidence="10">The sequence shown here is derived from an EMBL/GenBank/DDBJ whole genome shotgun (WGS) entry which is preliminary data.</text>
</comment>
<dbReference type="RefSeq" id="WP_133228774.1">
    <property type="nucleotide sequence ID" value="NZ_SOZE01000006.1"/>
</dbReference>
<evidence type="ECO:0000259" key="9">
    <source>
        <dbReference type="Pfam" id="PF13004"/>
    </source>
</evidence>
<gene>
    <name evidence="10" type="ORF">E2R66_08625</name>
</gene>
<dbReference type="InterPro" id="IPR024361">
    <property type="entry name" value="BACON"/>
</dbReference>
<name>A0A4Y8SIP8_9SPHI</name>
<evidence type="ECO:0000256" key="7">
    <source>
        <dbReference type="RuleBase" id="RU361153"/>
    </source>
</evidence>
<dbReference type="InterPro" id="IPR017853">
    <property type="entry name" value="GH"/>
</dbReference>
<dbReference type="SUPFAM" id="SSF51445">
    <property type="entry name" value="(Trans)glycosidases"/>
    <property type="match status" value="1"/>
</dbReference>
<comment type="similarity">
    <text evidence="1 7">Belongs to the glycosyl hydrolase 5 (cellulase A) family.</text>
</comment>
<keyword evidence="2 7" id="KW-0378">Hydrolase</keyword>
<dbReference type="GO" id="GO:0009986">
    <property type="term" value="C:cell surface"/>
    <property type="evidence" value="ECO:0007669"/>
    <property type="project" value="TreeGrafter"/>
</dbReference>
<dbReference type="InterPro" id="IPR050386">
    <property type="entry name" value="Glycosyl_hydrolase_5"/>
</dbReference>